<dbReference type="InterPro" id="IPR001279">
    <property type="entry name" value="Metallo-B-lactamas"/>
</dbReference>
<dbReference type="GO" id="GO:0046872">
    <property type="term" value="F:metal ion binding"/>
    <property type="evidence" value="ECO:0007669"/>
    <property type="project" value="UniProtKB-KW"/>
</dbReference>
<dbReference type="Gene3D" id="3.60.15.10">
    <property type="entry name" value="Ribonuclease Z/Hydroxyacylglutathione hydrolase-like"/>
    <property type="match status" value="1"/>
</dbReference>
<dbReference type="Pfam" id="PF00753">
    <property type="entry name" value="Lactamase_B"/>
    <property type="match status" value="1"/>
</dbReference>
<dbReference type="GO" id="GO:0016787">
    <property type="term" value="F:hydrolase activity"/>
    <property type="evidence" value="ECO:0007669"/>
    <property type="project" value="UniProtKB-KW"/>
</dbReference>
<dbReference type="OrthoDB" id="9802248at2"/>
<dbReference type="PANTHER" id="PTHR42978:SF3">
    <property type="entry name" value="BLR3078 PROTEIN"/>
    <property type="match status" value="1"/>
</dbReference>
<dbReference type="PANTHER" id="PTHR42978">
    <property type="entry name" value="QUORUM-QUENCHING LACTONASE YTNP-RELATED-RELATED"/>
    <property type="match status" value="1"/>
</dbReference>
<evidence type="ECO:0000256" key="2">
    <source>
        <dbReference type="ARBA" id="ARBA00022723"/>
    </source>
</evidence>
<evidence type="ECO:0000313" key="7">
    <source>
        <dbReference type="Proteomes" id="UP000295714"/>
    </source>
</evidence>
<evidence type="ECO:0000256" key="3">
    <source>
        <dbReference type="ARBA" id="ARBA00022801"/>
    </source>
</evidence>
<dbReference type="CDD" id="cd07729">
    <property type="entry name" value="AHL_lactonase_MBL-fold"/>
    <property type="match status" value="1"/>
</dbReference>
<dbReference type="RefSeq" id="WP_132704978.1">
    <property type="nucleotide sequence ID" value="NZ_SMGI01000002.1"/>
</dbReference>
<evidence type="ECO:0000313" key="6">
    <source>
        <dbReference type="EMBL" id="TCK67964.1"/>
    </source>
</evidence>
<dbReference type="EMBL" id="SMGI01000002">
    <property type="protein sequence ID" value="TCK67964.1"/>
    <property type="molecule type" value="Genomic_DNA"/>
</dbReference>
<dbReference type="Proteomes" id="UP000295714">
    <property type="component" value="Unassembled WGS sequence"/>
</dbReference>
<keyword evidence="4" id="KW-0862">Zinc</keyword>
<sequence length="301" mass="33989">MKRVLTILSLALLFTSCKDFKEGYKDGYNQAKEEAEAKNEIETEADTKSKVKLYALDGGTVKVNMLELFSQDTTYIGQTKTFADAFYIIEHQKGRLLWDAGLGEGLVGQEPFTTPDGAFTVSRKDSVVSQLAQLKLTPRDFDFIAVSHTHFDHTGSASKFKNAIWLVQETEYNFITSEEQKAGDNYKAIADLTKVEKIKGDFDVFGDGTVIIKSMPGHTPGHQVLFLKLENAGNILLTGDLYHFQENRDNKGVPIFNYDVDMTLKSMDAFEKFAKENNADVYIQHSQDDFNRLPKYPKYLD</sequence>
<feature type="domain" description="Metallo-beta-lactamase" evidence="5">
    <location>
        <begin position="83"/>
        <end position="285"/>
    </location>
</feature>
<name>A0A4R1KSG0_9FLAO</name>
<keyword evidence="3" id="KW-0378">Hydrolase</keyword>
<dbReference type="InterPro" id="IPR051013">
    <property type="entry name" value="MBL_superfamily_lactonases"/>
</dbReference>
<dbReference type="SUPFAM" id="SSF56281">
    <property type="entry name" value="Metallo-hydrolase/oxidoreductase"/>
    <property type="match status" value="1"/>
</dbReference>
<comment type="similarity">
    <text evidence="1">Belongs to the metallo-beta-lactamase superfamily.</text>
</comment>
<dbReference type="AlphaFoldDB" id="A0A4R1KSG0"/>
<proteinExistence type="inferred from homology"/>
<dbReference type="SMART" id="SM00849">
    <property type="entry name" value="Lactamase_B"/>
    <property type="match status" value="1"/>
</dbReference>
<reference evidence="6 7" key="1">
    <citation type="journal article" date="2015" name="Stand. Genomic Sci.">
        <title>Genomic Encyclopedia of Bacterial and Archaeal Type Strains, Phase III: the genomes of soil and plant-associated and newly described type strains.</title>
        <authorList>
            <person name="Whitman W.B."/>
            <person name="Woyke T."/>
            <person name="Klenk H.P."/>
            <person name="Zhou Y."/>
            <person name="Lilburn T.G."/>
            <person name="Beck B.J."/>
            <person name="De Vos P."/>
            <person name="Vandamme P."/>
            <person name="Eisen J.A."/>
            <person name="Garrity G."/>
            <person name="Hugenholtz P."/>
            <person name="Kyrpides N.C."/>
        </authorList>
    </citation>
    <scope>NUCLEOTIDE SEQUENCE [LARGE SCALE GENOMIC DNA]</scope>
    <source>
        <strain evidence="6 7">CECT 8445</strain>
    </source>
</reference>
<keyword evidence="2" id="KW-0479">Metal-binding</keyword>
<dbReference type="PROSITE" id="PS51257">
    <property type="entry name" value="PROKAR_LIPOPROTEIN"/>
    <property type="match status" value="1"/>
</dbReference>
<evidence type="ECO:0000256" key="1">
    <source>
        <dbReference type="ARBA" id="ARBA00007749"/>
    </source>
</evidence>
<dbReference type="InterPro" id="IPR036866">
    <property type="entry name" value="RibonucZ/Hydroxyglut_hydro"/>
</dbReference>
<evidence type="ECO:0000256" key="4">
    <source>
        <dbReference type="ARBA" id="ARBA00022833"/>
    </source>
</evidence>
<protein>
    <submittedName>
        <fullName evidence="6">Metallo-beta-lactamase superfamily protein</fullName>
    </submittedName>
</protein>
<evidence type="ECO:0000259" key="5">
    <source>
        <dbReference type="SMART" id="SM00849"/>
    </source>
</evidence>
<gene>
    <name evidence="6" type="ORF">DFQ05_1748</name>
</gene>
<accession>A0A4R1KSG0</accession>
<keyword evidence="7" id="KW-1185">Reference proteome</keyword>
<comment type="caution">
    <text evidence="6">The sequence shown here is derived from an EMBL/GenBank/DDBJ whole genome shotgun (WGS) entry which is preliminary data.</text>
</comment>
<organism evidence="6 7">
    <name type="scientific">Winogradskyella wandonensis</name>
    <dbReference type="NCBI Taxonomy" id="1442586"/>
    <lineage>
        <taxon>Bacteria</taxon>
        <taxon>Pseudomonadati</taxon>
        <taxon>Bacteroidota</taxon>
        <taxon>Flavobacteriia</taxon>
        <taxon>Flavobacteriales</taxon>
        <taxon>Flavobacteriaceae</taxon>
        <taxon>Winogradskyella</taxon>
    </lineage>
</organism>